<proteinExistence type="predicted"/>
<evidence type="ECO:0000313" key="1">
    <source>
        <dbReference type="EMBL" id="MBI3013683.1"/>
    </source>
</evidence>
<name>A0A932GMK8_UNCTE</name>
<dbReference type="AlphaFoldDB" id="A0A932GMK8"/>
<protein>
    <submittedName>
        <fullName evidence="1">Uncharacterized protein</fullName>
    </submittedName>
</protein>
<gene>
    <name evidence="1" type="ORF">HYY65_01155</name>
</gene>
<dbReference type="Proteomes" id="UP000741360">
    <property type="component" value="Unassembled WGS sequence"/>
</dbReference>
<evidence type="ECO:0000313" key="2">
    <source>
        <dbReference type="Proteomes" id="UP000741360"/>
    </source>
</evidence>
<organism evidence="1 2">
    <name type="scientific">Tectimicrobiota bacterium</name>
    <dbReference type="NCBI Taxonomy" id="2528274"/>
    <lineage>
        <taxon>Bacteria</taxon>
        <taxon>Pseudomonadati</taxon>
        <taxon>Nitrospinota/Tectimicrobiota group</taxon>
        <taxon>Candidatus Tectimicrobiota</taxon>
    </lineage>
</organism>
<dbReference type="EMBL" id="JACPSX010000021">
    <property type="protein sequence ID" value="MBI3013683.1"/>
    <property type="molecule type" value="Genomic_DNA"/>
</dbReference>
<comment type="caution">
    <text evidence="1">The sequence shown here is derived from an EMBL/GenBank/DDBJ whole genome shotgun (WGS) entry which is preliminary data.</text>
</comment>
<reference evidence="1" key="1">
    <citation type="submission" date="2020-07" db="EMBL/GenBank/DDBJ databases">
        <title>Huge and variable diversity of episymbiotic CPR bacteria and DPANN archaea in groundwater ecosystems.</title>
        <authorList>
            <person name="He C.Y."/>
            <person name="Keren R."/>
            <person name="Whittaker M."/>
            <person name="Farag I.F."/>
            <person name="Doudna J."/>
            <person name="Cate J.H.D."/>
            <person name="Banfield J.F."/>
        </authorList>
    </citation>
    <scope>NUCLEOTIDE SEQUENCE</scope>
    <source>
        <strain evidence="1">NC_groundwater_717_Ag_S-0.2um_59_8</strain>
    </source>
</reference>
<accession>A0A932GMK8</accession>
<sequence>MVKVHAQQVGPEKALVDREELQHLIDVARKVEEVELIELQDDLPTEGLMRLVQEGGSFEFLEDSREDIYTLSDLKVRYR</sequence>